<reference evidence="3 4" key="1">
    <citation type="submission" date="2022-12" db="EMBL/GenBank/DDBJ databases">
        <title>Genomic features and morphological characterization of a novel Knufia sp. strain isolated from spacecraft assembly facility.</title>
        <authorList>
            <person name="Teixeira M."/>
            <person name="Chander A.M."/>
            <person name="Stajich J.E."/>
            <person name="Venkateswaran K."/>
        </authorList>
    </citation>
    <scope>NUCLEOTIDE SEQUENCE [LARGE SCALE GENOMIC DNA]</scope>
    <source>
        <strain evidence="3 4">FJI-L2-BK-P2</strain>
    </source>
</reference>
<keyword evidence="2" id="KW-1133">Transmembrane helix</keyword>
<organism evidence="3 4">
    <name type="scientific">Knufia fluminis</name>
    <dbReference type="NCBI Taxonomy" id="191047"/>
    <lineage>
        <taxon>Eukaryota</taxon>
        <taxon>Fungi</taxon>
        <taxon>Dikarya</taxon>
        <taxon>Ascomycota</taxon>
        <taxon>Pezizomycotina</taxon>
        <taxon>Eurotiomycetes</taxon>
        <taxon>Chaetothyriomycetidae</taxon>
        <taxon>Chaetothyriales</taxon>
        <taxon>Trichomeriaceae</taxon>
        <taxon>Knufia</taxon>
    </lineage>
</organism>
<gene>
    <name evidence="3" type="ORF">OHC33_000217</name>
</gene>
<dbReference type="Proteomes" id="UP001316803">
    <property type="component" value="Unassembled WGS sequence"/>
</dbReference>
<keyword evidence="2" id="KW-0812">Transmembrane</keyword>
<keyword evidence="2" id="KW-0472">Membrane</keyword>
<feature type="transmembrane region" description="Helical" evidence="2">
    <location>
        <begin position="65"/>
        <end position="86"/>
    </location>
</feature>
<dbReference type="AlphaFoldDB" id="A0AAN8EPW9"/>
<evidence type="ECO:0000256" key="2">
    <source>
        <dbReference type="SAM" id="Phobius"/>
    </source>
</evidence>
<feature type="compositionally biased region" description="Basic and acidic residues" evidence="1">
    <location>
        <begin position="208"/>
        <end position="221"/>
    </location>
</feature>
<feature type="region of interest" description="Disordered" evidence="1">
    <location>
        <begin position="151"/>
        <end position="249"/>
    </location>
</feature>
<dbReference type="EMBL" id="JAKLMC020000001">
    <property type="protein sequence ID" value="KAK5958375.1"/>
    <property type="molecule type" value="Genomic_DNA"/>
</dbReference>
<protein>
    <submittedName>
        <fullName evidence="3">Uncharacterized protein</fullName>
    </submittedName>
</protein>
<comment type="caution">
    <text evidence="3">The sequence shown here is derived from an EMBL/GenBank/DDBJ whole genome shotgun (WGS) entry which is preliminary data.</text>
</comment>
<evidence type="ECO:0000313" key="4">
    <source>
        <dbReference type="Proteomes" id="UP001316803"/>
    </source>
</evidence>
<keyword evidence="4" id="KW-1185">Reference proteome</keyword>
<evidence type="ECO:0000256" key="1">
    <source>
        <dbReference type="SAM" id="MobiDB-lite"/>
    </source>
</evidence>
<accession>A0AAN8EPW9</accession>
<sequence>MATSPTRTTAIYERDAPVVLGTFTPQPTLSPIETTHSFSTASFSTPPENANTTEPQTSFDLLSPAYLAIFPIFVVVLFIMVWLLMVPNARRPWSCRSHRREIQTPLRQRGPGDAYEIEPKMWRGGGRFVGESMRSRNGEGADSLYYADRSTPGLAREGNVNTASGGEPTHTMPGHDGLAQHFNGQPTRHTPNQIHVNVPLVFMTPERPPNRGRDDVQRHDNFAQPPPPYQPRPEQDVGSTRVLRRSSEH</sequence>
<name>A0AAN8EPW9_9EURO</name>
<proteinExistence type="predicted"/>
<feature type="compositionally biased region" description="Polar residues" evidence="1">
    <location>
        <begin position="182"/>
        <end position="195"/>
    </location>
</feature>
<evidence type="ECO:0000313" key="3">
    <source>
        <dbReference type="EMBL" id="KAK5958375.1"/>
    </source>
</evidence>